<name>A0A556QQE0_9BACT</name>
<feature type="region of interest" description="Disordered" evidence="1">
    <location>
        <begin position="58"/>
        <end position="80"/>
    </location>
</feature>
<sequence length="118" mass="13343">MKLCGHWLSLLWVAVTLMCPQIQASTSSPREETTRCLNQLQERPLPLISDFTLSDLKKTEDKKSEADRQPTGLMLPEQPDRFPDPAFRICGRINEREFHARCLDEIGLPLICGPPALA</sequence>
<keyword evidence="4" id="KW-1185">Reference proteome</keyword>
<feature type="chain" id="PRO_5022197643" evidence="2">
    <location>
        <begin position="25"/>
        <end position="118"/>
    </location>
</feature>
<evidence type="ECO:0000256" key="2">
    <source>
        <dbReference type="SAM" id="SignalP"/>
    </source>
</evidence>
<reference evidence="3 4" key="1">
    <citation type="submission" date="2019-07" db="EMBL/GenBank/DDBJ databases">
        <title>Description of 53C-WASEF.</title>
        <authorList>
            <person name="Pitt A."/>
            <person name="Hahn M.W."/>
        </authorList>
    </citation>
    <scope>NUCLEOTIDE SEQUENCE [LARGE SCALE GENOMIC DNA]</scope>
    <source>
        <strain evidence="3 4">53C-WASEF</strain>
    </source>
</reference>
<gene>
    <name evidence="3" type="ORF">FPL22_06030</name>
</gene>
<feature type="signal peptide" evidence="2">
    <location>
        <begin position="1"/>
        <end position="24"/>
    </location>
</feature>
<evidence type="ECO:0000256" key="1">
    <source>
        <dbReference type="SAM" id="MobiDB-lite"/>
    </source>
</evidence>
<proteinExistence type="predicted"/>
<dbReference type="RefSeq" id="WP_144229201.1">
    <property type="nucleotide sequence ID" value="NZ_CBCRVV010000023.1"/>
</dbReference>
<dbReference type="Proteomes" id="UP000315648">
    <property type="component" value="Unassembled WGS sequence"/>
</dbReference>
<accession>A0A556QQE0</accession>
<evidence type="ECO:0000313" key="3">
    <source>
        <dbReference type="EMBL" id="TSJ78860.1"/>
    </source>
</evidence>
<comment type="caution">
    <text evidence="3">The sequence shown here is derived from an EMBL/GenBank/DDBJ whole genome shotgun (WGS) entry which is preliminary data.</text>
</comment>
<evidence type="ECO:0000313" key="4">
    <source>
        <dbReference type="Proteomes" id="UP000315648"/>
    </source>
</evidence>
<organism evidence="3 4">
    <name type="scientific">Rariglobus hedericola</name>
    <dbReference type="NCBI Taxonomy" id="2597822"/>
    <lineage>
        <taxon>Bacteria</taxon>
        <taxon>Pseudomonadati</taxon>
        <taxon>Verrucomicrobiota</taxon>
        <taxon>Opitutia</taxon>
        <taxon>Opitutales</taxon>
        <taxon>Opitutaceae</taxon>
        <taxon>Rariglobus</taxon>
    </lineage>
</organism>
<feature type="compositionally biased region" description="Basic and acidic residues" evidence="1">
    <location>
        <begin position="58"/>
        <end position="68"/>
    </location>
</feature>
<protein>
    <submittedName>
        <fullName evidence="3">Uncharacterized protein</fullName>
    </submittedName>
</protein>
<dbReference type="AlphaFoldDB" id="A0A556QQE0"/>
<dbReference type="EMBL" id="VMBG01000001">
    <property type="protein sequence ID" value="TSJ78860.1"/>
    <property type="molecule type" value="Genomic_DNA"/>
</dbReference>
<keyword evidence="2" id="KW-0732">Signal</keyword>